<feature type="compositionally biased region" description="Polar residues" evidence="1">
    <location>
        <begin position="74"/>
        <end position="85"/>
    </location>
</feature>
<evidence type="ECO:0000256" key="1">
    <source>
        <dbReference type="SAM" id="MobiDB-lite"/>
    </source>
</evidence>
<dbReference type="EMBL" id="JAHQIW010000216">
    <property type="protein sequence ID" value="KAJ1346728.1"/>
    <property type="molecule type" value="Genomic_DNA"/>
</dbReference>
<evidence type="ECO:0000313" key="2">
    <source>
        <dbReference type="EMBL" id="KAJ1346728.1"/>
    </source>
</evidence>
<proteinExistence type="predicted"/>
<keyword evidence="3" id="KW-1185">Reference proteome</keyword>
<gene>
    <name evidence="2" type="ORF">KIN20_001625</name>
</gene>
<feature type="region of interest" description="Disordered" evidence="1">
    <location>
        <begin position="55"/>
        <end position="85"/>
    </location>
</feature>
<name>A0AAD5LYL1_PARTN</name>
<protein>
    <submittedName>
        <fullName evidence="2">Uncharacterized protein</fullName>
    </submittedName>
</protein>
<reference evidence="2" key="1">
    <citation type="submission" date="2021-06" db="EMBL/GenBank/DDBJ databases">
        <title>Parelaphostrongylus tenuis whole genome reference sequence.</title>
        <authorList>
            <person name="Garwood T.J."/>
            <person name="Larsen P.A."/>
            <person name="Fountain-Jones N.M."/>
            <person name="Garbe J.R."/>
            <person name="Macchietto M.G."/>
            <person name="Kania S.A."/>
            <person name="Gerhold R.W."/>
            <person name="Richards J.E."/>
            <person name="Wolf T.M."/>
        </authorList>
    </citation>
    <scope>NUCLEOTIDE SEQUENCE</scope>
    <source>
        <strain evidence="2">MNPRO001-30</strain>
        <tissue evidence="2">Meninges</tissue>
    </source>
</reference>
<feature type="compositionally biased region" description="Basic and acidic residues" evidence="1">
    <location>
        <begin position="64"/>
        <end position="73"/>
    </location>
</feature>
<accession>A0AAD5LYL1</accession>
<dbReference type="AlphaFoldDB" id="A0AAD5LYL1"/>
<comment type="caution">
    <text evidence="2">The sequence shown here is derived from an EMBL/GenBank/DDBJ whole genome shotgun (WGS) entry which is preliminary data.</text>
</comment>
<dbReference type="Proteomes" id="UP001196413">
    <property type="component" value="Unassembled WGS sequence"/>
</dbReference>
<organism evidence="2 3">
    <name type="scientific">Parelaphostrongylus tenuis</name>
    <name type="common">Meningeal worm</name>
    <dbReference type="NCBI Taxonomy" id="148309"/>
    <lineage>
        <taxon>Eukaryota</taxon>
        <taxon>Metazoa</taxon>
        <taxon>Ecdysozoa</taxon>
        <taxon>Nematoda</taxon>
        <taxon>Chromadorea</taxon>
        <taxon>Rhabditida</taxon>
        <taxon>Rhabditina</taxon>
        <taxon>Rhabditomorpha</taxon>
        <taxon>Strongyloidea</taxon>
        <taxon>Metastrongylidae</taxon>
        <taxon>Parelaphostrongylus</taxon>
    </lineage>
</organism>
<sequence>MEGRKNLRTVIDGGAPSEAPVSQCFVEESSKLPSDHNQTHRLTIVNSAMGTLPIRSRTAGGSISRERPDRGLSDRSSFLAFNSLK</sequence>
<evidence type="ECO:0000313" key="3">
    <source>
        <dbReference type="Proteomes" id="UP001196413"/>
    </source>
</evidence>